<evidence type="ECO:0000313" key="1">
    <source>
        <dbReference type="EMBL" id="SFS41618.1"/>
    </source>
</evidence>
<accession>A0A1I6PNF9</accession>
<dbReference type="STRING" id="311180.SAMN04488050_101657"/>
<gene>
    <name evidence="1" type="ORF">SAMN04488050_101657</name>
</gene>
<reference evidence="2" key="1">
    <citation type="submission" date="2016-10" db="EMBL/GenBank/DDBJ databases">
        <authorList>
            <person name="Varghese N."/>
            <person name="Submissions S."/>
        </authorList>
    </citation>
    <scope>NUCLEOTIDE SEQUENCE [LARGE SCALE GENOMIC DNA]</scope>
    <source>
        <strain evidence="2">DSM 26894</strain>
    </source>
</reference>
<organism evidence="1 2">
    <name type="scientific">Alloyangia pacifica</name>
    <dbReference type="NCBI Taxonomy" id="311180"/>
    <lineage>
        <taxon>Bacteria</taxon>
        <taxon>Pseudomonadati</taxon>
        <taxon>Pseudomonadota</taxon>
        <taxon>Alphaproteobacteria</taxon>
        <taxon>Rhodobacterales</taxon>
        <taxon>Roseobacteraceae</taxon>
        <taxon>Alloyangia</taxon>
    </lineage>
</organism>
<dbReference type="Proteomes" id="UP000199392">
    <property type="component" value="Unassembled WGS sequence"/>
</dbReference>
<name>A0A1I6PNF9_9RHOB</name>
<sequence>MTLHSIDHPVDHEAFTRERLKLAEMRAQAFASTGDVRTLLMTKRQIVAMWFLPYPDLIADALARA</sequence>
<dbReference type="EMBL" id="FOZW01000001">
    <property type="protein sequence ID" value="SFS41618.1"/>
    <property type="molecule type" value="Genomic_DNA"/>
</dbReference>
<proteinExistence type="predicted"/>
<protein>
    <submittedName>
        <fullName evidence="1">Uncharacterized protein</fullName>
    </submittedName>
</protein>
<dbReference type="AlphaFoldDB" id="A0A1I6PNF9"/>
<dbReference type="RefSeq" id="WP_092421708.1">
    <property type="nucleotide sequence ID" value="NZ_FNCL01000002.1"/>
</dbReference>
<evidence type="ECO:0000313" key="2">
    <source>
        <dbReference type="Proteomes" id="UP000199392"/>
    </source>
</evidence>
<keyword evidence="2" id="KW-1185">Reference proteome</keyword>